<protein>
    <recommendedName>
        <fullName evidence="5">N-acetyl-gamma-glutamyl-phosphate reductase</fullName>
        <shortName evidence="5">AGPR</shortName>
        <ecNumber evidence="5">1.2.1.38</ecNumber>
    </recommendedName>
    <alternativeName>
        <fullName evidence="5">N-acetyl-glutamate semialdehyde dehydrogenase</fullName>
        <shortName evidence="5">NAGSA dehydrogenase</shortName>
    </alternativeName>
</protein>
<dbReference type="SUPFAM" id="SSF55347">
    <property type="entry name" value="Glyceraldehyde-3-phosphate dehydrogenase-like, C-terminal domain"/>
    <property type="match status" value="1"/>
</dbReference>
<dbReference type="GO" id="GO:0006526">
    <property type="term" value="P:L-arginine biosynthetic process"/>
    <property type="evidence" value="ECO:0007669"/>
    <property type="project" value="UniProtKB-UniRule"/>
</dbReference>
<evidence type="ECO:0000313" key="10">
    <source>
        <dbReference type="Proteomes" id="UP001229955"/>
    </source>
</evidence>
<dbReference type="PANTHER" id="PTHR32338">
    <property type="entry name" value="N-ACETYL-GAMMA-GLUTAMYL-PHOSPHATE REDUCTASE, CHLOROPLASTIC-RELATED-RELATED"/>
    <property type="match status" value="1"/>
</dbReference>
<dbReference type="InterPro" id="IPR023013">
    <property type="entry name" value="AGPR_AS"/>
</dbReference>
<dbReference type="GO" id="GO:0051287">
    <property type="term" value="F:NAD binding"/>
    <property type="evidence" value="ECO:0007669"/>
    <property type="project" value="InterPro"/>
</dbReference>
<dbReference type="Proteomes" id="UP001229955">
    <property type="component" value="Chromosome"/>
</dbReference>
<dbReference type="Gene3D" id="3.40.50.720">
    <property type="entry name" value="NAD(P)-binding Rossmann-like Domain"/>
    <property type="match status" value="1"/>
</dbReference>
<evidence type="ECO:0000259" key="7">
    <source>
        <dbReference type="SMART" id="SM00859"/>
    </source>
</evidence>
<dbReference type="InterPro" id="IPR000534">
    <property type="entry name" value="Semialdehyde_DH_NAD-bd"/>
</dbReference>
<dbReference type="EC" id="1.2.1.38" evidence="5"/>
<dbReference type="PROSITE" id="PS01224">
    <property type="entry name" value="ARGC"/>
    <property type="match status" value="1"/>
</dbReference>
<dbReference type="InterPro" id="IPR050085">
    <property type="entry name" value="AGPR"/>
</dbReference>
<keyword evidence="3 5" id="KW-0521">NADP</keyword>
<accession>A0AA49Q680</accession>
<evidence type="ECO:0000256" key="3">
    <source>
        <dbReference type="ARBA" id="ARBA00022857"/>
    </source>
</evidence>
<keyword evidence="4 5" id="KW-0560">Oxidoreductase</keyword>
<evidence type="ECO:0000256" key="6">
    <source>
        <dbReference type="PROSITE-ProRule" id="PRU10010"/>
    </source>
</evidence>
<keyword evidence="10" id="KW-1185">Reference proteome</keyword>
<keyword evidence="2 5" id="KW-0028">Amino-acid biosynthesis</keyword>
<dbReference type="GO" id="GO:0003942">
    <property type="term" value="F:N-acetyl-gamma-glutamyl-phosphate reductase activity"/>
    <property type="evidence" value="ECO:0007669"/>
    <property type="project" value="UniProtKB-UniRule"/>
</dbReference>
<dbReference type="NCBIfam" id="TIGR01850">
    <property type="entry name" value="argC"/>
    <property type="match status" value="1"/>
</dbReference>
<comment type="subcellular location">
    <subcellularLocation>
        <location evidence="5">Cytoplasm</location>
    </subcellularLocation>
</comment>
<evidence type="ECO:0000256" key="4">
    <source>
        <dbReference type="ARBA" id="ARBA00023002"/>
    </source>
</evidence>
<keyword evidence="1 5" id="KW-0055">Arginine biosynthesis</keyword>
<dbReference type="Pfam" id="PF22698">
    <property type="entry name" value="Semialdhyde_dhC_1"/>
    <property type="match status" value="1"/>
</dbReference>
<dbReference type="InterPro" id="IPR000706">
    <property type="entry name" value="AGPR_type-1"/>
</dbReference>
<dbReference type="GO" id="GO:0070401">
    <property type="term" value="F:NADP+ binding"/>
    <property type="evidence" value="ECO:0007669"/>
    <property type="project" value="InterPro"/>
</dbReference>
<organism evidence="9 10">
    <name type="scientific">Pseudogemmatithrix spongiicola</name>
    <dbReference type="NCBI Taxonomy" id="3062599"/>
    <lineage>
        <taxon>Bacteria</taxon>
        <taxon>Pseudomonadati</taxon>
        <taxon>Gemmatimonadota</taxon>
        <taxon>Gemmatimonadia</taxon>
        <taxon>Gemmatimonadales</taxon>
        <taxon>Gemmatimonadaceae</taxon>
        <taxon>Pseudogemmatithrix</taxon>
    </lineage>
</organism>
<dbReference type="InterPro" id="IPR058924">
    <property type="entry name" value="AGPR_dimerisation_dom"/>
</dbReference>
<feature type="domain" description="Semialdehyde dehydrogenase NAD-binding" evidence="7">
    <location>
        <begin position="5"/>
        <end position="122"/>
    </location>
</feature>
<dbReference type="InterPro" id="IPR036291">
    <property type="entry name" value="NAD(P)-bd_dom_sf"/>
</dbReference>
<keyword evidence="5" id="KW-0963">Cytoplasm</keyword>
<evidence type="ECO:0000256" key="2">
    <source>
        <dbReference type="ARBA" id="ARBA00022605"/>
    </source>
</evidence>
<reference evidence="9" key="1">
    <citation type="submission" date="2023-07" db="EMBL/GenBank/DDBJ databases">
        <authorList>
            <person name="Haufschild T."/>
            <person name="Kallscheuer N."/>
            <person name="Hammer J."/>
            <person name="Kohn T."/>
            <person name="Kabuu M."/>
            <person name="Jogler M."/>
            <person name="Wohfarth N."/>
            <person name="Heuer A."/>
            <person name="Rohde M."/>
            <person name="van Teeseling M.C.F."/>
            <person name="Jogler C."/>
        </authorList>
    </citation>
    <scope>NUCLEOTIDE SEQUENCE</scope>
    <source>
        <strain evidence="8">Strain 138</strain>
        <strain evidence="9">Strain 318</strain>
    </source>
</reference>
<evidence type="ECO:0000256" key="1">
    <source>
        <dbReference type="ARBA" id="ARBA00022571"/>
    </source>
</evidence>
<evidence type="ECO:0000256" key="5">
    <source>
        <dbReference type="HAMAP-Rule" id="MF_00150"/>
    </source>
</evidence>
<dbReference type="Gene3D" id="3.30.360.10">
    <property type="entry name" value="Dihydrodipicolinate Reductase, domain 2"/>
    <property type="match status" value="1"/>
</dbReference>
<dbReference type="EMBL" id="CP130613">
    <property type="protein sequence ID" value="WKW13737.1"/>
    <property type="molecule type" value="Genomic_DNA"/>
</dbReference>
<dbReference type="HAMAP" id="MF_00150">
    <property type="entry name" value="ArgC_type1"/>
    <property type="match status" value="1"/>
</dbReference>
<comment type="catalytic activity">
    <reaction evidence="5">
        <text>N-acetyl-L-glutamate 5-semialdehyde + phosphate + NADP(+) = N-acetyl-L-glutamyl 5-phosphate + NADPH + H(+)</text>
        <dbReference type="Rhea" id="RHEA:21588"/>
        <dbReference type="ChEBI" id="CHEBI:15378"/>
        <dbReference type="ChEBI" id="CHEBI:29123"/>
        <dbReference type="ChEBI" id="CHEBI:43474"/>
        <dbReference type="ChEBI" id="CHEBI:57783"/>
        <dbReference type="ChEBI" id="CHEBI:57936"/>
        <dbReference type="ChEBI" id="CHEBI:58349"/>
        <dbReference type="EC" id="1.2.1.38"/>
    </reaction>
</comment>
<dbReference type="PANTHER" id="PTHR32338:SF10">
    <property type="entry name" value="N-ACETYL-GAMMA-GLUTAMYL-PHOSPHATE REDUCTASE, CHLOROPLASTIC-RELATED"/>
    <property type="match status" value="1"/>
</dbReference>
<dbReference type="SUPFAM" id="SSF51735">
    <property type="entry name" value="NAD(P)-binding Rossmann-fold domains"/>
    <property type="match status" value="1"/>
</dbReference>
<dbReference type="SMART" id="SM00859">
    <property type="entry name" value="Semialdhyde_dh"/>
    <property type="match status" value="1"/>
</dbReference>
<sequence length="320" mass="34044">MHKIPVGVLGASGYAGRELSAFIAQHPRLTLAFATANAQRGETLELPGGAVTFIATDDAPLASAELVFSSLPHGASAEWVARARAAGARVVDLSTDLRIGNGAAEAVPYGLTEWTREAVRSARVVANPGCYPTSALLALLPLLERDLIASGATVSISSASGVTGAGLSPRLDLLFGEVTENYRAYGVGNSHRHLNEMRAAVQLLARDVDLLFTPHLLPIARGILSTITVPLRAPLADPLEPWRTRYAGEPFIEVVDALPELRQVQRRNVARIAVRRVEHVRTPTLQIFSAIDNLVKGAAGQALQNANLMLGLDETLGLPR</sequence>
<dbReference type="Pfam" id="PF01118">
    <property type="entry name" value="Semialdhyde_dh"/>
    <property type="match status" value="1"/>
</dbReference>
<dbReference type="EMBL" id="CP130612">
    <property type="protein sequence ID" value="WKW10828.1"/>
    <property type="molecule type" value="Genomic_DNA"/>
</dbReference>
<evidence type="ECO:0000313" key="8">
    <source>
        <dbReference type="EMBL" id="WKW10828.1"/>
    </source>
</evidence>
<proteinExistence type="inferred from homology"/>
<comment type="similarity">
    <text evidence="5">Belongs to the NAGSA dehydrogenase family. Type 1 subfamily.</text>
</comment>
<accession>A0AA49Q3G2</accession>
<evidence type="ECO:0000313" key="9">
    <source>
        <dbReference type="EMBL" id="WKW13737.1"/>
    </source>
</evidence>
<feature type="active site" evidence="5 6">
    <location>
        <position position="130"/>
    </location>
</feature>
<dbReference type="CDD" id="cd23934">
    <property type="entry name" value="AGPR_1_C"/>
    <property type="match status" value="1"/>
</dbReference>
<dbReference type="CDD" id="cd17895">
    <property type="entry name" value="AGPR_1_N"/>
    <property type="match status" value="1"/>
</dbReference>
<comment type="pathway">
    <text evidence="5">Amino-acid biosynthesis; L-arginine biosynthesis; N(2)-acetyl-L-ornithine from L-glutamate: step 3/4.</text>
</comment>
<dbReference type="GO" id="GO:0005737">
    <property type="term" value="C:cytoplasm"/>
    <property type="evidence" value="ECO:0007669"/>
    <property type="project" value="UniProtKB-SubCell"/>
</dbReference>
<gene>
    <name evidence="5 9" type="primary">argC</name>
    <name evidence="8" type="ORF">Strain138_000060</name>
    <name evidence="9" type="ORF">Strain318_000060</name>
</gene>
<name>A0AA49Q680_9BACT</name>
<dbReference type="AlphaFoldDB" id="A0AA49Q680"/>
<dbReference type="RefSeq" id="WP_367886538.1">
    <property type="nucleotide sequence ID" value="NZ_CP130612.1"/>
</dbReference>
<dbReference type="KEGG" id="pspc:Strain318_000060"/>
<comment type="function">
    <text evidence="5">Catalyzes the NADPH-dependent reduction of N-acetyl-5-glutamyl phosphate to yield N-acetyl-L-glutamate 5-semialdehyde.</text>
</comment>